<reference evidence="2" key="1">
    <citation type="journal article" date="2020" name="bioRxiv">
        <title>Comparative genomics of Chlamydomonas.</title>
        <authorList>
            <person name="Craig R.J."/>
            <person name="Hasan A.R."/>
            <person name="Ness R.W."/>
            <person name="Keightley P.D."/>
        </authorList>
    </citation>
    <scope>NUCLEOTIDE SEQUENCE</scope>
    <source>
        <strain evidence="2">CCAP 11/70</strain>
    </source>
</reference>
<feature type="compositionally biased region" description="Acidic residues" evidence="1">
    <location>
        <begin position="1401"/>
        <end position="1412"/>
    </location>
</feature>
<feature type="region of interest" description="Disordered" evidence="1">
    <location>
        <begin position="423"/>
        <end position="443"/>
    </location>
</feature>
<evidence type="ECO:0000256" key="1">
    <source>
        <dbReference type="SAM" id="MobiDB-lite"/>
    </source>
</evidence>
<feature type="compositionally biased region" description="Pro residues" evidence="1">
    <location>
        <begin position="998"/>
        <end position="1011"/>
    </location>
</feature>
<feature type="compositionally biased region" description="Basic residues" evidence="1">
    <location>
        <begin position="1422"/>
        <end position="1432"/>
    </location>
</feature>
<gene>
    <name evidence="2" type="ORF">HYH03_002157</name>
</gene>
<feature type="region of interest" description="Disordered" evidence="1">
    <location>
        <begin position="1258"/>
        <end position="1295"/>
    </location>
</feature>
<feature type="compositionally biased region" description="Pro residues" evidence="1">
    <location>
        <begin position="660"/>
        <end position="670"/>
    </location>
</feature>
<feature type="region of interest" description="Disordered" evidence="1">
    <location>
        <begin position="72"/>
        <end position="99"/>
    </location>
</feature>
<feature type="compositionally biased region" description="Basic residues" evidence="1">
    <location>
        <begin position="1344"/>
        <end position="1354"/>
    </location>
</feature>
<feature type="compositionally biased region" description="Pro residues" evidence="1">
    <location>
        <begin position="1070"/>
        <end position="1081"/>
    </location>
</feature>
<dbReference type="Proteomes" id="UP000612055">
    <property type="component" value="Unassembled WGS sequence"/>
</dbReference>
<feature type="compositionally biased region" description="Low complexity" evidence="1">
    <location>
        <begin position="608"/>
        <end position="627"/>
    </location>
</feature>
<feature type="region of interest" description="Disordered" evidence="1">
    <location>
        <begin position="878"/>
        <end position="898"/>
    </location>
</feature>
<feature type="region of interest" description="Disordered" evidence="1">
    <location>
        <begin position="910"/>
        <end position="1036"/>
    </location>
</feature>
<feature type="compositionally biased region" description="Low complexity" evidence="1">
    <location>
        <begin position="1"/>
        <end position="26"/>
    </location>
</feature>
<dbReference type="OrthoDB" id="550594at2759"/>
<feature type="compositionally biased region" description="Low complexity" evidence="1">
    <location>
        <begin position="385"/>
        <end position="408"/>
    </location>
</feature>
<feature type="compositionally biased region" description="Low complexity" evidence="1">
    <location>
        <begin position="428"/>
        <end position="443"/>
    </location>
</feature>
<feature type="compositionally biased region" description="Low complexity" evidence="1">
    <location>
        <begin position="1224"/>
        <end position="1233"/>
    </location>
</feature>
<feature type="compositionally biased region" description="Low complexity" evidence="1">
    <location>
        <begin position="1189"/>
        <end position="1206"/>
    </location>
</feature>
<feature type="region of interest" description="Disordered" evidence="1">
    <location>
        <begin position="144"/>
        <end position="175"/>
    </location>
</feature>
<feature type="compositionally biased region" description="Low complexity" evidence="1">
    <location>
        <begin position="508"/>
        <end position="523"/>
    </location>
</feature>
<comment type="caution">
    <text evidence="2">The sequence shown here is derived from an EMBL/GenBank/DDBJ whole genome shotgun (WGS) entry which is preliminary data.</text>
</comment>
<feature type="compositionally biased region" description="Low complexity" evidence="1">
    <location>
        <begin position="563"/>
        <end position="581"/>
    </location>
</feature>
<feature type="region of interest" description="Disordered" evidence="1">
    <location>
        <begin position="1125"/>
        <end position="1246"/>
    </location>
</feature>
<feature type="compositionally biased region" description="Acidic residues" evidence="1">
    <location>
        <begin position="540"/>
        <end position="550"/>
    </location>
</feature>
<feature type="region of interest" description="Disordered" evidence="1">
    <location>
        <begin position="355"/>
        <end position="408"/>
    </location>
</feature>
<feature type="compositionally biased region" description="Gly residues" evidence="1">
    <location>
        <begin position="1283"/>
        <end position="1295"/>
    </location>
</feature>
<name>A0A835YFC4_9CHLO</name>
<feature type="region of interest" description="Disordered" evidence="1">
    <location>
        <begin position="502"/>
        <end position="808"/>
    </location>
</feature>
<feature type="compositionally biased region" description="Low complexity" evidence="1">
    <location>
        <begin position="756"/>
        <end position="773"/>
    </location>
</feature>
<feature type="compositionally biased region" description="Low complexity" evidence="1">
    <location>
        <begin position="879"/>
        <end position="898"/>
    </location>
</feature>
<feature type="compositionally biased region" description="Polar residues" evidence="1">
    <location>
        <begin position="735"/>
        <end position="748"/>
    </location>
</feature>
<feature type="compositionally biased region" description="Basic and acidic residues" evidence="1">
    <location>
        <begin position="705"/>
        <end position="717"/>
    </location>
</feature>
<evidence type="ECO:0000313" key="3">
    <source>
        <dbReference type="Proteomes" id="UP000612055"/>
    </source>
</evidence>
<sequence length="1595" mass="158748">MPTPSISISPSSAAPSTHFTSSSSTPLPAHAQAGAGPSHRGSTAVDSRPSTASTSPLGVGAYAVYDTASYGSAQRGNAAEDSRPGTAASDASGRHGPAALLSPSALAAHRVHVSGVGLTPGGAWPTATDATPSTASAMSSALAVHNHRGGRNDHDRDELDEHDDDGTASGVSGLPYPLALAGRAFDGVDSEEDDVEEEVEEHIEAVEEETWLPVEQSQARSRRSAAGSASASGAYDEPTFARGSSSHAADGSLRQAPGAGGPGSALGVPYVLATASIDPEDTLRGLLASPRFARIPMPTSDGASGSLSADFDCQDVPDDVLAALASADGQGLDDVLGKAMAATVRQHAAAVVAARAGDKERTGKTGAVPAQSPPPSAGAGGSAGGQARRPQPVPLGPGALTAAPAAVPPGAAGRGFEASIRSAQNATGPRAGAAGRGQAAAQPQRMQAVDASLDVSALDALSRTLDIEAEKLLRSSLAVAAAAIASQRAALEAQQQPVLYSMAPPPRVSSGSGASGSAPGSRRVTADGSVGSAAALEPMESLEEEVDEASFDAARPPSRTGEVSVSAAAGAVAGTVAAGAGRQRRSGRPRESGGGAELSVEGTPVKDGPVAAAGVAGTSPSPASSGRRPGDGDTVLFASPSQREKSQAGAVPASVAASPYVPPSPPPGADPSPYTAASPPPSHLPPSRLQLRESEDNRVSYAPPTDRRRTTHDHEDSATTSPGTASAAPSRPWSGANNSGSRRTTQTHPAMDLSLTAAAAAAAGRPTTGVTAASTPGARNRTPSAILGPGKKDGPSQAPTPQGQPVHSVFSVAAVSPRDSDTPAAGTRLVSHDLSVDDNGRDHGRSVVTGVVSPREGAGVASLAGAVASTGANVSGRTASQAGAVNGSSSSAAGGGPPLAAIARAAALAAAADVGMAAPPPPASERQSRQSVGHSGSVGGSLAAPLVGQSPAPPSVASSSAKLSQLKARRQQQWQQSVHGVQPGNGAEPPASTHATPAPVPRPHHPPPAPQPLYDSRSYPAGQDLGFNSLAPPAPSDSVAVPNTAAVRMAQQPSAIVSAAAAAPGVAPGPQSPGPRSPQPLLPEAVAEAVNLAKSGELHLGHGISGLSVAIEEGAVRWAWQTGAGGKDGAAQAAPVSPGGTASPWTSPGPAAGVSGSGARPGESGGSKDWPQLPAPQWQRAGPAASPDAGPQPGASQQGTSGSGEQQQRRRTQRPLYRPDESEQQPPLQAALPPRRHSDFTGAAPVGDSQAAAIAAQAQYAGLQRGRDSASVGGVGDSSAGGDQHGAGMGEGTLGGSKAAALMRLKRQSIARHAVLSSNAREPEPQAGPQPLEQQHSEQQSARHSVRSSQHRSSRASSAPAHRQPQPTAAPPGAPRVAYVPGHGRSPGGPQGASNAWEPVREEDEYVDEGDGQDQGPAPKPFLKRRSTKIQARKVDWSHVKPRTNSRNPDYYTGGSPKGGYDGGYANAYAAAYGGGHRARSPLSSPRGGVTKPPLNVNVGGRAWKPGGVSPTEDAKAAAISASARRRMSNIPAAPSYGGAYAAAGAGRGYHGGPAPGSAARGLGAGDGAGSLSPLDDLLAHVNTLLKDFDKMVVK</sequence>
<accession>A0A835YFC4</accession>
<feature type="compositionally biased region" description="Low complexity" evidence="1">
    <location>
        <begin position="1355"/>
        <end position="1367"/>
    </location>
</feature>
<proteinExistence type="predicted"/>
<feature type="region of interest" description="Disordered" evidence="1">
    <location>
        <begin position="1"/>
        <end position="58"/>
    </location>
</feature>
<keyword evidence="3" id="KW-1185">Reference proteome</keyword>
<feature type="region of interest" description="Disordered" evidence="1">
    <location>
        <begin position="1061"/>
        <end position="1081"/>
    </location>
</feature>
<feature type="compositionally biased region" description="Low complexity" evidence="1">
    <location>
        <begin position="648"/>
        <end position="659"/>
    </location>
</feature>
<feature type="compositionally biased region" description="Low complexity" evidence="1">
    <location>
        <begin position="1269"/>
        <end position="1282"/>
    </location>
</feature>
<feature type="compositionally biased region" description="Low complexity" evidence="1">
    <location>
        <begin position="1148"/>
        <end position="1162"/>
    </location>
</feature>
<feature type="compositionally biased region" description="Low complexity" evidence="1">
    <location>
        <begin position="216"/>
        <end position="234"/>
    </location>
</feature>
<protein>
    <submittedName>
        <fullName evidence="2">Uncharacterized protein</fullName>
    </submittedName>
</protein>
<feature type="compositionally biased region" description="Polar residues" evidence="1">
    <location>
        <begin position="40"/>
        <end position="56"/>
    </location>
</feature>
<feature type="compositionally biased region" description="Acidic residues" evidence="1">
    <location>
        <begin position="188"/>
        <end position="210"/>
    </location>
</feature>
<feature type="compositionally biased region" description="Basic and acidic residues" evidence="1">
    <location>
        <begin position="150"/>
        <end position="159"/>
    </location>
</feature>
<feature type="region of interest" description="Disordered" evidence="1">
    <location>
        <begin position="188"/>
        <end position="260"/>
    </location>
</feature>
<organism evidence="2 3">
    <name type="scientific">Edaphochlamys debaryana</name>
    <dbReference type="NCBI Taxonomy" id="47281"/>
    <lineage>
        <taxon>Eukaryota</taxon>
        <taxon>Viridiplantae</taxon>
        <taxon>Chlorophyta</taxon>
        <taxon>core chlorophytes</taxon>
        <taxon>Chlorophyceae</taxon>
        <taxon>CS clade</taxon>
        <taxon>Chlamydomonadales</taxon>
        <taxon>Chlamydomonadales incertae sedis</taxon>
        <taxon>Edaphochlamys</taxon>
    </lineage>
</organism>
<dbReference type="EMBL" id="JAEHOE010000005">
    <property type="protein sequence ID" value="KAG2499866.1"/>
    <property type="molecule type" value="Genomic_DNA"/>
</dbReference>
<feature type="region of interest" description="Disordered" evidence="1">
    <location>
        <begin position="1312"/>
        <end position="1459"/>
    </location>
</feature>
<feature type="region of interest" description="Disordered" evidence="1">
    <location>
        <begin position="1480"/>
        <end position="1512"/>
    </location>
</feature>
<feature type="compositionally biased region" description="Low complexity" evidence="1">
    <location>
        <begin position="718"/>
        <end position="732"/>
    </location>
</feature>
<evidence type="ECO:0000313" key="2">
    <source>
        <dbReference type="EMBL" id="KAG2499866.1"/>
    </source>
</evidence>